<evidence type="ECO:0000313" key="1">
    <source>
        <dbReference type="EMBL" id="QQZ50055.1"/>
    </source>
</evidence>
<protein>
    <submittedName>
        <fullName evidence="1">Uncharacterized protein</fullName>
    </submittedName>
</protein>
<reference evidence="1" key="1">
    <citation type="submission" date="2021-01" db="EMBL/GenBank/DDBJ databases">
        <title>Genome sequence of Phenylobacterium sp. 20VBR1 isolated from a valley glaceir, Ny-Alesund, Svalbard.</title>
        <authorList>
            <person name="Thomas F.A."/>
            <person name="Krishnan K.P."/>
            <person name="Sinha R.K."/>
        </authorList>
    </citation>
    <scope>NUCLEOTIDE SEQUENCE</scope>
    <source>
        <strain evidence="1">20VBR1</strain>
    </source>
</reference>
<organism evidence="1">
    <name type="scientific">Phenylobacterium glaciei</name>
    <dbReference type="NCBI Taxonomy" id="2803784"/>
    <lineage>
        <taxon>Bacteria</taxon>
        <taxon>Pseudomonadati</taxon>
        <taxon>Pseudomonadota</taxon>
        <taxon>Alphaproteobacteria</taxon>
        <taxon>Caulobacterales</taxon>
        <taxon>Caulobacteraceae</taxon>
        <taxon>Phenylobacterium</taxon>
    </lineage>
</organism>
<sequence length="60" mass="6478">MAPGFRLDGGAESLVFLTTEAGAPRLVYWGPDLGLAIRSRPWRGWRSAPSRTACWMAASG</sequence>
<dbReference type="EMBL" id="CP068570">
    <property type="protein sequence ID" value="QQZ50055.1"/>
    <property type="molecule type" value="Genomic_DNA"/>
</dbReference>
<name>A0A974P425_9CAUL</name>
<gene>
    <name evidence="1" type="ORF">JKL49_26085</name>
</gene>
<accession>A0A974P425</accession>
<dbReference type="AlphaFoldDB" id="A0A974P425"/>
<proteinExistence type="predicted"/>